<accession>A0A6A6PCW6</accession>
<dbReference type="PANTHER" id="PTHR48407">
    <property type="entry name" value="CRANIOFACIAL DEVELOPMENT PROTEIN 1"/>
    <property type="match status" value="1"/>
</dbReference>
<dbReference type="PANTHER" id="PTHR48407:SF1">
    <property type="entry name" value="CRANIOFACIAL DEVELOPMENT PROTEIN 1"/>
    <property type="match status" value="1"/>
</dbReference>
<gene>
    <name evidence="5" type="ORF">BDY21DRAFT_277820</name>
</gene>
<dbReference type="InterPro" id="IPR027124">
    <property type="entry name" value="Swc5/CFDP1/2"/>
</dbReference>
<organism evidence="5 6">
    <name type="scientific">Lineolata rhizophorae</name>
    <dbReference type="NCBI Taxonomy" id="578093"/>
    <lineage>
        <taxon>Eukaryota</taxon>
        <taxon>Fungi</taxon>
        <taxon>Dikarya</taxon>
        <taxon>Ascomycota</taxon>
        <taxon>Pezizomycotina</taxon>
        <taxon>Dothideomycetes</taxon>
        <taxon>Dothideomycetes incertae sedis</taxon>
        <taxon>Lineolatales</taxon>
        <taxon>Lineolataceae</taxon>
        <taxon>Lineolata</taxon>
    </lineage>
</organism>
<evidence type="ECO:0000313" key="6">
    <source>
        <dbReference type="Proteomes" id="UP000799766"/>
    </source>
</evidence>
<feature type="region of interest" description="Disordered" evidence="3">
    <location>
        <begin position="1"/>
        <end position="175"/>
    </location>
</feature>
<dbReference type="OrthoDB" id="445677at2759"/>
<feature type="compositionally biased region" description="Polar residues" evidence="3">
    <location>
        <begin position="157"/>
        <end position="175"/>
    </location>
</feature>
<dbReference type="EMBL" id="MU001670">
    <property type="protein sequence ID" value="KAF2461825.1"/>
    <property type="molecule type" value="Genomic_DNA"/>
</dbReference>
<dbReference type="Proteomes" id="UP000799766">
    <property type="component" value="Unassembled WGS sequence"/>
</dbReference>
<dbReference type="GO" id="GO:0000812">
    <property type="term" value="C:Swr1 complex"/>
    <property type="evidence" value="ECO:0007669"/>
    <property type="project" value="TreeGrafter"/>
</dbReference>
<dbReference type="Pfam" id="PF07572">
    <property type="entry name" value="BCNT"/>
    <property type="match status" value="1"/>
</dbReference>
<evidence type="ECO:0000256" key="2">
    <source>
        <dbReference type="ARBA" id="ARBA00019138"/>
    </source>
</evidence>
<comment type="similarity">
    <text evidence="1">Belongs to the SWC5 family.</text>
</comment>
<protein>
    <recommendedName>
        <fullName evidence="2">SWR1-complex protein 5</fullName>
    </recommendedName>
</protein>
<dbReference type="PROSITE" id="PS51279">
    <property type="entry name" value="BCNT_C"/>
    <property type="match status" value="1"/>
</dbReference>
<feature type="compositionally biased region" description="Acidic residues" evidence="3">
    <location>
        <begin position="29"/>
        <end position="39"/>
    </location>
</feature>
<sequence>MPPQQPLEDDDTYNSNSDVDFDPTAQLEDSSDTSSSDDDGPNRAATVERKRKRPTRTDTDGDVRMGEEGLDSGDEATIQAALKRKAKKRKAAGEDSDDEGGEGGLIKTRAQRRTEHKERRPLARTEGATADINTIWAKLSSAPVGRPPSSPPQQPSGTGANGATTVSSNITYSTEDTVTIKRVTKFAGELITEERTVPKSSAEAKLYLSEQAAKKGKRYDNEEREGATSTTVGGGVEADGLSRHVQDNEEKHESKSKLRRPLRRPSRFDPNPAGEVRSLPPELQLRWPRAPATTKFAKPTLGVRATKLNTVEKSRYDWAGFVDKEGIAEELDEYGRSKAGYLGRMDFLNQVEQRRDEEWRAAKAKGTKETS</sequence>
<feature type="compositionally biased region" description="Basic and acidic residues" evidence="3">
    <location>
        <begin position="112"/>
        <end position="123"/>
    </location>
</feature>
<proteinExistence type="inferred from homology"/>
<evidence type="ECO:0000259" key="4">
    <source>
        <dbReference type="PROSITE" id="PS51279"/>
    </source>
</evidence>
<dbReference type="AlphaFoldDB" id="A0A6A6PCW6"/>
<evidence type="ECO:0000256" key="3">
    <source>
        <dbReference type="SAM" id="MobiDB-lite"/>
    </source>
</evidence>
<feature type="compositionally biased region" description="Basic and acidic residues" evidence="3">
    <location>
        <begin position="240"/>
        <end position="256"/>
    </location>
</feature>
<feature type="region of interest" description="Disordered" evidence="3">
    <location>
        <begin position="210"/>
        <end position="282"/>
    </location>
</feature>
<dbReference type="InterPro" id="IPR011421">
    <property type="entry name" value="BCNT-C"/>
</dbReference>
<feature type="compositionally biased region" description="Basic and acidic residues" evidence="3">
    <location>
        <begin position="55"/>
        <end position="67"/>
    </location>
</feature>
<evidence type="ECO:0000256" key="1">
    <source>
        <dbReference type="ARBA" id="ARBA00010465"/>
    </source>
</evidence>
<feature type="compositionally biased region" description="Pro residues" evidence="3">
    <location>
        <begin position="145"/>
        <end position="154"/>
    </location>
</feature>
<reference evidence="5" key="1">
    <citation type="journal article" date="2020" name="Stud. Mycol.">
        <title>101 Dothideomycetes genomes: a test case for predicting lifestyles and emergence of pathogens.</title>
        <authorList>
            <person name="Haridas S."/>
            <person name="Albert R."/>
            <person name="Binder M."/>
            <person name="Bloem J."/>
            <person name="Labutti K."/>
            <person name="Salamov A."/>
            <person name="Andreopoulos B."/>
            <person name="Baker S."/>
            <person name="Barry K."/>
            <person name="Bills G."/>
            <person name="Bluhm B."/>
            <person name="Cannon C."/>
            <person name="Castanera R."/>
            <person name="Culley D."/>
            <person name="Daum C."/>
            <person name="Ezra D."/>
            <person name="Gonzalez J."/>
            <person name="Henrissat B."/>
            <person name="Kuo A."/>
            <person name="Liang C."/>
            <person name="Lipzen A."/>
            <person name="Lutzoni F."/>
            <person name="Magnuson J."/>
            <person name="Mondo S."/>
            <person name="Nolan M."/>
            <person name="Ohm R."/>
            <person name="Pangilinan J."/>
            <person name="Park H.-J."/>
            <person name="Ramirez L."/>
            <person name="Alfaro M."/>
            <person name="Sun H."/>
            <person name="Tritt A."/>
            <person name="Yoshinaga Y."/>
            <person name="Zwiers L.-H."/>
            <person name="Turgeon B."/>
            <person name="Goodwin S."/>
            <person name="Spatafora J."/>
            <person name="Crous P."/>
            <person name="Grigoriev I."/>
        </authorList>
    </citation>
    <scope>NUCLEOTIDE SEQUENCE</scope>
    <source>
        <strain evidence="5">ATCC 16933</strain>
    </source>
</reference>
<feature type="domain" description="BCNT-C" evidence="4">
    <location>
        <begin position="288"/>
        <end position="369"/>
    </location>
</feature>
<evidence type="ECO:0000313" key="5">
    <source>
        <dbReference type="EMBL" id="KAF2461825.1"/>
    </source>
</evidence>
<keyword evidence="6" id="KW-1185">Reference proteome</keyword>
<name>A0A6A6PCW6_9PEZI</name>